<keyword evidence="8" id="KW-0539">Nucleus</keyword>
<evidence type="ECO:0000256" key="7">
    <source>
        <dbReference type="ARBA" id="ARBA00022691"/>
    </source>
</evidence>
<evidence type="ECO:0000256" key="3">
    <source>
        <dbReference type="ARBA" id="ARBA00012533"/>
    </source>
</evidence>
<dbReference type="EC" id="2.1.1.85" evidence="3"/>
<gene>
    <name evidence="11" type="ORF">C8R41DRAFT_822235</name>
</gene>
<evidence type="ECO:0000256" key="5">
    <source>
        <dbReference type="ARBA" id="ARBA00022603"/>
    </source>
</evidence>
<evidence type="ECO:0000256" key="9">
    <source>
        <dbReference type="ARBA" id="ARBA00038126"/>
    </source>
</evidence>
<organism evidence="11 12">
    <name type="scientific">Lentinula lateritia</name>
    <dbReference type="NCBI Taxonomy" id="40482"/>
    <lineage>
        <taxon>Eukaryota</taxon>
        <taxon>Fungi</taxon>
        <taxon>Dikarya</taxon>
        <taxon>Basidiomycota</taxon>
        <taxon>Agaricomycotina</taxon>
        <taxon>Agaricomycetes</taxon>
        <taxon>Agaricomycetidae</taxon>
        <taxon>Agaricales</taxon>
        <taxon>Marasmiineae</taxon>
        <taxon>Omphalotaceae</taxon>
        <taxon>Lentinula</taxon>
    </lineage>
</organism>
<comment type="subcellular location">
    <subcellularLocation>
        <location evidence="2">Cytoplasm</location>
    </subcellularLocation>
    <subcellularLocation>
        <location evidence="1">Nucleus</location>
    </subcellularLocation>
</comment>
<keyword evidence="12" id="KW-1185">Reference proteome</keyword>
<evidence type="ECO:0000256" key="6">
    <source>
        <dbReference type="ARBA" id="ARBA00022679"/>
    </source>
</evidence>
<dbReference type="PANTHER" id="PTHR14614:SF39">
    <property type="entry name" value="HISTIDINE PROTEIN METHYLTRANSFERASE 1 HOMOLOG"/>
    <property type="match status" value="1"/>
</dbReference>
<dbReference type="Gene3D" id="3.40.50.150">
    <property type="entry name" value="Vaccinia Virus protein VP39"/>
    <property type="match status" value="1"/>
</dbReference>
<dbReference type="EMBL" id="JANVFT010000021">
    <property type="protein sequence ID" value="KAJ4497421.1"/>
    <property type="molecule type" value="Genomic_DNA"/>
</dbReference>
<evidence type="ECO:0000313" key="11">
    <source>
        <dbReference type="EMBL" id="KAJ4497421.1"/>
    </source>
</evidence>
<feature type="region of interest" description="Disordered" evidence="10">
    <location>
        <begin position="47"/>
        <end position="68"/>
    </location>
</feature>
<keyword evidence="6" id="KW-0808">Transferase</keyword>
<feature type="compositionally biased region" description="Basic and acidic residues" evidence="10">
    <location>
        <begin position="50"/>
        <end position="60"/>
    </location>
</feature>
<reference evidence="11" key="1">
    <citation type="submission" date="2022-08" db="EMBL/GenBank/DDBJ databases">
        <title>A Global Phylogenomic Analysis of the Shiitake Genus Lentinula.</title>
        <authorList>
            <consortium name="DOE Joint Genome Institute"/>
            <person name="Sierra-Patev S."/>
            <person name="Min B."/>
            <person name="Naranjo-Ortiz M."/>
            <person name="Looney B."/>
            <person name="Konkel Z."/>
            <person name="Slot J.C."/>
            <person name="Sakamoto Y."/>
            <person name="Steenwyk J.L."/>
            <person name="Rokas A."/>
            <person name="Carro J."/>
            <person name="Camarero S."/>
            <person name="Ferreira P."/>
            <person name="Molpeceres G."/>
            <person name="Ruiz-Duenas F.J."/>
            <person name="Serrano A."/>
            <person name="Henrissat B."/>
            <person name="Drula E."/>
            <person name="Hughes K.W."/>
            <person name="Mata J.L."/>
            <person name="Ishikawa N.K."/>
            <person name="Vargas-Isla R."/>
            <person name="Ushijima S."/>
            <person name="Smith C.A."/>
            <person name="Ahrendt S."/>
            <person name="Andreopoulos W."/>
            <person name="He G."/>
            <person name="Labutti K."/>
            <person name="Lipzen A."/>
            <person name="Ng V."/>
            <person name="Riley R."/>
            <person name="Sandor L."/>
            <person name="Barry K."/>
            <person name="Martinez A.T."/>
            <person name="Xiao Y."/>
            <person name="Gibbons J.G."/>
            <person name="Terashima K."/>
            <person name="Grigoriev I.V."/>
            <person name="Hibbett D.S."/>
        </authorList>
    </citation>
    <scope>NUCLEOTIDE SEQUENCE</scope>
    <source>
        <strain evidence="11">RHP3577 ss4</strain>
    </source>
</reference>
<dbReference type="Proteomes" id="UP001150217">
    <property type="component" value="Unassembled WGS sequence"/>
</dbReference>
<evidence type="ECO:0000256" key="4">
    <source>
        <dbReference type="ARBA" id="ARBA00022490"/>
    </source>
</evidence>
<evidence type="ECO:0000256" key="2">
    <source>
        <dbReference type="ARBA" id="ARBA00004496"/>
    </source>
</evidence>
<keyword evidence="5" id="KW-0489">Methyltransferase</keyword>
<evidence type="ECO:0000313" key="12">
    <source>
        <dbReference type="Proteomes" id="UP001150217"/>
    </source>
</evidence>
<evidence type="ECO:0000256" key="1">
    <source>
        <dbReference type="ARBA" id="ARBA00004123"/>
    </source>
</evidence>
<accession>A0ABQ8VLZ2</accession>
<protein>
    <recommendedName>
        <fullName evidence="3">protein-histidine N-methyltransferase</fullName>
        <ecNumber evidence="3">2.1.1.85</ecNumber>
    </recommendedName>
</protein>
<evidence type="ECO:0000256" key="8">
    <source>
        <dbReference type="ARBA" id="ARBA00023242"/>
    </source>
</evidence>
<comment type="similarity">
    <text evidence="9">Belongs to the methyltransferase superfamily. METTL18 family.</text>
</comment>
<dbReference type="InterPro" id="IPR019410">
    <property type="entry name" value="Methyltransf_16"/>
</dbReference>
<dbReference type="PANTHER" id="PTHR14614">
    <property type="entry name" value="HEPATOCELLULAR CARCINOMA-ASSOCIATED ANTIGEN"/>
    <property type="match status" value="1"/>
</dbReference>
<name>A0ABQ8VLZ2_9AGAR</name>
<sequence>MQLTADCNLYSTASKGMFKFGFDLDDADIDNDIDSFLQQADDLPGVRTSPRKDFGKRGQENSESIVSGEDGRFVELTMEHLLDALPTQLSYSPLEIPLSSSSTATPSAFSEPNLASGSQVHYLARRDLFDARFQVISEDSGDPNFVAEAENTEEKTERIAASVDPRLQFLDTPSDLVPGVYEGGMKTWECSLDLVDYLHASLKDGDLEGKRVLELGCGTGIPSLYLLQKIFSLPSTESVLERSAIHLQDYNPSALELVTFPNVLLTWYMSPASDTFLSSQASSPDAETDEILEYPAKYPTNAGELIITPALKDAFKQSLEKYNVELRFLGGSWKSFENAIGTGTHSRDSQTQDASEGSLGGYDILLTSETIYRTESFPELIHAMWQSTHPSTSSSCPSSKLSQLTISEPRPPRILVAAKVFYFGVGGGVDEFAEAVRRWNGASGVKTEVTTVWEKNVGVGRRIIQVVW</sequence>
<dbReference type="InterPro" id="IPR029063">
    <property type="entry name" value="SAM-dependent_MTases_sf"/>
</dbReference>
<dbReference type="SUPFAM" id="SSF53335">
    <property type="entry name" value="S-adenosyl-L-methionine-dependent methyltransferases"/>
    <property type="match status" value="1"/>
</dbReference>
<proteinExistence type="inferred from homology"/>
<comment type="caution">
    <text evidence="11">The sequence shown here is derived from an EMBL/GenBank/DDBJ whole genome shotgun (WGS) entry which is preliminary data.</text>
</comment>
<evidence type="ECO:0000256" key="10">
    <source>
        <dbReference type="SAM" id="MobiDB-lite"/>
    </source>
</evidence>
<keyword evidence="7" id="KW-0949">S-adenosyl-L-methionine</keyword>
<keyword evidence="4" id="KW-0963">Cytoplasm</keyword>